<dbReference type="EMBL" id="MT740244">
    <property type="protein sequence ID" value="QOC54907.1"/>
    <property type="molecule type" value="Genomic_DNA"/>
</dbReference>
<name>A0A7L7SNM6_9CAUD</name>
<sequence length="79" mass="9056">MTFKVTKTTKNPFIKFEDIQPNDCYMTECGLVYRKYTESLALCISNSKVGFGDTKFEKPKPNLKVKPVFVELVVKILSD</sequence>
<protein>
    <submittedName>
        <fullName evidence="1">Uncharacterized protein</fullName>
    </submittedName>
</protein>
<dbReference type="Proteomes" id="UP000524862">
    <property type="component" value="Segment"/>
</dbReference>
<evidence type="ECO:0000313" key="1">
    <source>
        <dbReference type="EMBL" id="QOC54907.1"/>
    </source>
</evidence>
<keyword evidence="2" id="KW-1185">Reference proteome</keyword>
<organism evidence="1 2">
    <name type="scientific">Proteus phage 3H10_20</name>
    <dbReference type="NCBI Taxonomy" id="2772448"/>
    <lineage>
        <taxon>Viruses</taxon>
        <taxon>Duplodnaviria</taxon>
        <taxon>Heunggongvirae</taxon>
        <taxon>Uroviricota</taxon>
        <taxon>Caudoviricetes</taxon>
        <taxon>Grimontviridae</taxon>
        <taxon>Privateervirus</taxon>
        <taxon>Privateervirus 3H1020</taxon>
    </lineage>
</organism>
<evidence type="ECO:0000313" key="2">
    <source>
        <dbReference type="Proteomes" id="UP000524862"/>
    </source>
</evidence>
<proteinExistence type="predicted"/>
<accession>A0A7L7SNM6</accession>
<reference evidence="1 2" key="1">
    <citation type="submission" date="2020-07" db="EMBL/GenBank/DDBJ databases">
        <title>Bacteriophages application to control Proteus mirabilis infection.</title>
        <authorList>
            <person name="Connerton I.F."/>
        </authorList>
    </citation>
    <scope>NUCLEOTIDE SEQUENCE [LARGE SCALE GENOMIC DNA]</scope>
</reference>
<dbReference type="GeneID" id="77948659"/>
<dbReference type="KEGG" id="vg:77948659"/>
<dbReference type="RefSeq" id="YP_010672384.1">
    <property type="nucleotide sequence ID" value="NC_070976.1"/>
</dbReference>